<keyword evidence="13" id="KW-1003">Cell membrane</keyword>
<evidence type="ECO:0000256" key="14">
    <source>
        <dbReference type="RuleBase" id="RU003848"/>
    </source>
</evidence>
<evidence type="ECO:0000256" key="2">
    <source>
        <dbReference type="ARBA" id="ARBA00022448"/>
    </source>
</evidence>
<evidence type="ECO:0000313" key="16">
    <source>
        <dbReference type="EMBL" id="RDD67624.1"/>
    </source>
</evidence>
<dbReference type="GO" id="GO:0012505">
    <property type="term" value="C:endomembrane system"/>
    <property type="evidence" value="ECO:0007669"/>
    <property type="project" value="UniProtKB-SubCell"/>
</dbReference>
<dbReference type="PANTHER" id="PTHR33445">
    <property type="entry name" value="ATP SYNTHASE SUBUNIT B', CHLOROPLASTIC"/>
    <property type="match status" value="1"/>
</dbReference>
<keyword evidence="15" id="KW-0175">Coiled coil</keyword>
<keyword evidence="5 13" id="KW-0375">Hydrogen ion transport</keyword>
<keyword evidence="2 13" id="KW-0813">Transport</keyword>
<evidence type="ECO:0000256" key="7">
    <source>
        <dbReference type="ARBA" id="ARBA00023065"/>
    </source>
</evidence>
<evidence type="ECO:0000256" key="6">
    <source>
        <dbReference type="ARBA" id="ARBA00022989"/>
    </source>
</evidence>
<dbReference type="InterPro" id="IPR002146">
    <property type="entry name" value="ATP_synth_b/b'su_bac/chlpt"/>
</dbReference>
<sequence>MATETTQAAGDGLADTVGVASQDAGSAPGMPQLDFATWGNQIFWLVLALIAIYLVLSRVALPRIAAVLAERQGTISNDIAKAEDLKRQAEAAEEAYNKALADARAEAQAISQRTREEIKAEVAEANKKADAEIAAKAAESEKAINEIRATAMENVEAVAKETALALVAALGGSADAKDVDPAVANRMKG</sequence>
<comment type="subcellular location">
    <subcellularLocation>
        <location evidence="13">Cell membrane</location>
        <topology evidence="13">Single-pass membrane protein</topology>
    </subcellularLocation>
    <subcellularLocation>
        <location evidence="12">Endomembrane system</location>
        <topology evidence="12">Single-pass membrane protein</topology>
    </subcellularLocation>
</comment>
<keyword evidence="17" id="KW-1185">Reference proteome</keyword>
<comment type="function">
    <text evidence="10 13">F(1)F(0) ATP synthase produces ATP from ADP in the presence of a proton or sodium gradient. F-type ATPases consist of two structural domains, F(1) containing the extramembraneous catalytic core and F(0) containing the membrane proton channel, linked together by a central stalk and a peripheral stalk. During catalysis, ATP synthesis in the catalytic domain of F(1) is coupled via a rotary mechanism of the central stalk subunits to proton translocation.</text>
</comment>
<dbReference type="GO" id="GO:0046961">
    <property type="term" value="F:proton-transporting ATPase activity, rotational mechanism"/>
    <property type="evidence" value="ECO:0007669"/>
    <property type="project" value="TreeGrafter"/>
</dbReference>
<dbReference type="Pfam" id="PF00430">
    <property type="entry name" value="ATP-synt_B"/>
    <property type="match status" value="1"/>
</dbReference>
<comment type="function">
    <text evidence="11">Component of the F(0) channel, it forms part of the peripheral stalk, linking F(1) to F(0). The b'-subunit is a diverged and duplicated form of b found in plants and photosynthetic bacteria.</text>
</comment>
<comment type="similarity">
    <text evidence="1 13 14">Belongs to the ATPase B chain family.</text>
</comment>
<evidence type="ECO:0000256" key="1">
    <source>
        <dbReference type="ARBA" id="ARBA00005513"/>
    </source>
</evidence>
<keyword evidence="8 13" id="KW-0472">Membrane</keyword>
<dbReference type="AlphaFoldDB" id="A0A369TSD7"/>
<dbReference type="GO" id="GO:0045259">
    <property type="term" value="C:proton-transporting ATP synthase complex"/>
    <property type="evidence" value="ECO:0007669"/>
    <property type="project" value="UniProtKB-KW"/>
</dbReference>
<keyword evidence="4 13" id="KW-0812">Transmembrane</keyword>
<keyword evidence="6 13" id="KW-1133">Transmembrane helix</keyword>
<keyword evidence="9 13" id="KW-0066">ATP synthesis</keyword>
<proteinExistence type="inferred from homology"/>
<accession>A0A369TSD7</accession>
<comment type="caution">
    <text evidence="16">The sequence shown here is derived from an EMBL/GenBank/DDBJ whole genome shotgun (WGS) entry which is preliminary data.</text>
</comment>
<dbReference type="CDD" id="cd06503">
    <property type="entry name" value="ATP-synt_Fo_b"/>
    <property type="match status" value="1"/>
</dbReference>
<evidence type="ECO:0000256" key="4">
    <source>
        <dbReference type="ARBA" id="ARBA00022692"/>
    </source>
</evidence>
<keyword evidence="3 13" id="KW-0138">CF(0)</keyword>
<evidence type="ECO:0000256" key="12">
    <source>
        <dbReference type="ARBA" id="ARBA00037847"/>
    </source>
</evidence>
<dbReference type="InterPro" id="IPR050059">
    <property type="entry name" value="ATP_synthase_B_chain"/>
</dbReference>
<evidence type="ECO:0000256" key="9">
    <source>
        <dbReference type="ARBA" id="ARBA00023310"/>
    </source>
</evidence>
<reference evidence="16 17" key="1">
    <citation type="submission" date="2018-07" db="EMBL/GenBank/DDBJ databases">
        <title>Thalassococcus profundi sp. nov., a marine bacterium isolated from deep seawater of Okinawa Trough.</title>
        <authorList>
            <person name="Yu M."/>
        </authorList>
    </citation>
    <scope>NUCLEOTIDE SEQUENCE [LARGE SCALE GENOMIC DNA]</scope>
    <source>
        <strain evidence="16 17">WRAS1</strain>
    </source>
</reference>
<dbReference type="EMBL" id="QPMK01000002">
    <property type="protein sequence ID" value="RDD67624.1"/>
    <property type="molecule type" value="Genomic_DNA"/>
</dbReference>
<dbReference type="OrthoDB" id="9805716at2"/>
<protein>
    <recommendedName>
        <fullName evidence="13">ATP synthase subunit b</fullName>
    </recommendedName>
    <alternativeName>
        <fullName evidence="13">ATP synthase F(0) sector subunit b</fullName>
    </alternativeName>
    <alternativeName>
        <fullName evidence="13">ATPase subunit I</fullName>
    </alternativeName>
    <alternativeName>
        <fullName evidence="13">F-type ATPase subunit b</fullName>
        <shortName evidence="13">F-ATPase subunit b</shortName>
    </alternativeName>
</protein>
<dbReference type="NCBIfam" id="NF009988">
    <property type="entry name" value="PRK13454.1"/>
    <property type="match status" value="1"/>
</dbReference>
<gene>
    <name evidence="13" type="primary">atpF</name>
    <name evidence="16" type="ORF">DU478_02935</name>
</gene>
<dbReference type="RefSeq" id="WP_114509438.1">
    <property type="nucleotide sequence ID" value="NZ_QPMK01000002.1"/>
</dbReference>
<dbReference type="GO" id="GO:0046933">
    <property type="term" value="F:proton-transporting ATP synthase activity, rotational mechanism"/>
    <property type="evidence" value="ECO:0007669"/>
    <property type="project" value="UniProtKB-UniRule"/>
</dbReference>
<evidence type="ECO:0000256" key="10">
    <source>
        <dbReference type="ARBA" id="ARBA00025198"/>
    </source>
</evidence>
<evidence type="ECO:0000256" key="15">
    <source>
        <dbReference type="SAM" id="Coils"/>
    </source>
</evidence>
<evidence type="ECO:0000256" key="3">
    <source>
        <dbReference type="ARBA" id="ARBA00022547"/>
    </source>
</evidence>
<feature type="coiled-coil region" evidence="15">
    <location>
        <begin position="75"/>
        <end position="146"/>
    </location>
</feature>
<dbReference type="PANTHER" id="PTHR33445:SF1">
    <property type="entry name" value="ATP SYNTHASE SUBUNIT B"/>
    <property type="match status" value="1"/>
</dbReference>
<dbReference type="GO" id="GO:0005886">
    <property type="term" value="C:plasma membrane"/>
    <property type="evidence" value="ECO:0007669"/>
    <property type="project" value="UniProtKB-SubCell"/>
</dbReference>
<evidence type="ECO:0000313" key="17">
    <source>
        <dbReference type="Proteomes" id="UP000253977"/>
    </source>
</evidence>
<comment type="subunit">
    <text evidence="13">F-type ATPases have 2 components, F(1) - the catalytic core - and F(0) - the membrane proton channel. F(1) has five subunits: alpha(3), beta(3), gamma(1), delta(1), epsilon(1). F(0) has three main subunits: a(1), b(2) and c(10-14). The alpha and beta chains form an alternating ring which encloses part of the gamma chain. F(1) is attached to F(0) by a central stalk formed by the gamma and epsilon chains, while a peripheral stalk is formed by the delta and b chains.</text>
</comment>
<keyword evidence="7 13" id="KW-0406">Ion transport</keyword>
<evidence type="ECO:0000256" key="11">
    <source>
        <dbReference type="ARBA" id="ARBA00025614"/>
    </source>
</evidence>
<dbReference type="Proteomes" id="UP000253977">
    <property type="component" value="Unassembled WGS sequence"/>
</dbReference>
<evidence type="ECO:0000256" key="8">
    <source>
        <dbReference type="ARBA" id="ARBA00023136"/>
    </source>
</evidence>
<name>A0A369TSD7_9RHOB</name>
<dbReference type="HAMAP" id="MF_01398">
    <property type="entry name" value="ATP_synth_b_bprime"/>
    <property type="match status" value="1"/>
</dbReference>
<evidence type="ECO:0000256" key="5">
    <source>
        <dbReference type="ARBA" id="ARBA00022781"/>
    </source>
</evidence>
<organism evidence="16 17">
    <name type="scientific">Thalassococcus profundi</name>
    <dbReference type="NCBI Taxonomy" id="2282382"/>
    <lineage>
        <taxon>Bacteria</taxon>
        <taxon>Pseudomonadati</taxon>
        <taxon>Pseudomonadota</taxon>
        <taxon>Alphaproteobacteria</taxon>
        <taxon>Rhodobacterales</taxon>
        <taxon>Roseobacteraceae</taxon>
        <taxon>Thalassococcus</taxon>
    </lineage>
</organism>
<feature type="transmembrane region" description="Helical" evidence="13">
    <location>
        <begin position="42"/>
        <end position="61"/>
    </location>
</feature>
<evidence type="ECO:0000256" key="13">
    <source>
        <dbReference type="HAMAP-Rule" id="MF_01398"/>
    </source>
</evidence>